<protein>
    <recommendedName>
        <fullName evidence="4">Type 4 fimbrial biogenesis protein PilX N-terminal domain-containing protein</fullName>
    </recommendedName>
</protein>
<evidence type="ECO:0000256" key="1">
    <source>
        <dbReference type="SAM" id="Phobius"/>
    </source>
</evidence>
<dbReference type="Proteomes" id="UP000228867">
    <property type="component" value="Unassembled WGS sequence"/>
</dbReference>
<dbReference type="EMBL" id="PCWR01000026">
    <property type="protein sequence ID" value="PIR07429.1"/>
    <property type="molecule type" value="Genomic_DNA"/>
</dbReference>
<evidence type="ECO:0000313" key="3">
    <source>
        <dbReference type="Proteomes" id="UP000228867"/>
    </source>
</evidence>
<gene>
    <name evidence="2" type="ORF">COV54_01135</name>
</gene>
<sequence length="203" mass="22750">MKNNSKKLFTLHSSLFTFRSSLFALRSSTGQLLIESMISIGIMVVGLLGILGLLSRSTSLNRVVSHQFIGNYLASEGIEITKNLIDADWMKDGVWNNDFVKSSGSFEVEYNMIGENLENKKISSSFCDPDPQNNANCSTKPLLISNDGFYGYSGPTQSSFYRTVNIDFISSEEIKVNSIVKWTTRGGGQFEVNLEDHFFNWRP</sequence>
<name>A0A2H0NEW3_9BACT</name>
<keyword evidence="1" id="KW-0472">Membrane</keyword>
<evidence type="ECO:0000313" key="2">
    <source>
        <dbReference type="EMBL" id="PIR07429.1"/>
    </source>
</evidence>
<reference evidence="2 3" key="1">
    <citation type="submission" date="2017-09" db="EMBL/GenBank/DDBJ databases">
        <title>Depth-based differentiation of microbial function through sediment-hosted aquifers and enrichment of novel symbionts in the deep terrestrial subsurface.</title>
        <authorList>
            <person name="Probst A.J."/>
            <person name="Ladd B."/>
            <person name="Jarett J.K."/>
            <person name="Geller-Mcgrath D.E."/>
            <person name="Sieber C.M."/>
            <person name="Emerson J.B."/>
            <person name="Anantharaman K."/>
            <person name="Thomas B.C."/>
            <person name="Malmstrom R."/>
            <person name="Stieglmeier M."/>
            <person name="Klingl A."/>
            <person name="Woyke T."/>
            <person name="Ryan C.M."/>
            <person name="Banfield J.F."/>
        </authorList>
    </citation>
    <scope>NUCLEOTIDE SEQUENCE [LARGE SCALE GENOMIC DNA]</scope>
    <source>
        <strain evidence="2">CG11_big_fil_rev_8_21_14_0_20_38_23</strain>
    </source>
</reference>
<proteinExistence type="predicted"/>
<dbReference type="AlphaFoldDB" id="A0A2H0NEW3"/>
<evidence type="ECO:0008006" key="4">
    <source>
        <dbReference type="Google" id="ProtNLM"/>
    </source>
</evidence>
<keyword evidence="1" id="KW-1133">Transmembrane helix</keyword>
<feature type="transmembrane region" description="Helical" evidence="1">
    <location>
        <begin position="36"/>
        <end position="54"/>
    </location>
</feature>
<organism evidence="2 3">
    <name type="scientific">Candidatus Jorgensenbacteria bacterium CG11_big_fil_rev_8_21_14_0_20_38_23</name>
    <dbReference type="NCBI Taxonomy" id="1974594"/>
    <lineage>
        <taxon>Bacteria</taxon>
        <taxon>Candidatus Joergenseniibacteriota</taxon>
    </lineage>
</organism>
<accession>A0A2H0NEW3</accession>
<keyword evidence="1" id="KW-0812">Transmembrane</keyword>
<comment type="caution">
    <text evidence="2">The sequence shown here is derived from an EMBL/GenBank/DDBJ whole genome shotgun (WGS) entry which is preliminary data.</text>
</comment>